<keyword evidence="6" id="KW-0539">Nucleus</keyword>
<comment type="caution">
    <text evidence="10">The sequence shown here is derived from an EMBL/GenBank/DDBJ whole genome shotgun (WGS) entry which is preliminary data.</text>
</comment>
<evidence type="ECO:0000256" key="7">
    <source>
        <dbReference type="PROSITE-ProRule" id="PRU00042"/>
    </source>
</evidence>
<keyword evidence="4 7" id="KW-0863">Zinc-finger</keyword>
<evidence type="ECO:0000256" key="5">
    <source>
        <dbReference type="ARBA" id="ARBA00022833"/>
    </source>
</evidence>
<feature type="region of interest" description="Disordered" evidence="8">
    <location>
        <begin position="26"/>
        <end position="115"/>
    </location>
</feature>
<sequence>MPPSQTISAWIETNLFQDFATMPSGSGNVDIPLGKQGQSSAIRSVKKRRDASVLDPSVDENVHLQHESMPDDNHLPAINKIRNKNSPPLMNSKLPSNTDDDGKKDDETRRREQIDDLEEQTAAAQVLQLLGLGHVPEEKSSESIEDVNKSVSDVSDESDTTIATLVGDVASGMHSTRSFARSQSTETPKRELVDGCCVIERMESKDKRAEDGECNIWNDVAVFGCDSENDQLDNGLMNRVADGITTRNKDENGTMISRYEIANGTDYKDDDNENNLTRYDGTPINNISNSRSNGRCQMETAGLQPSTESMSLLQDASAILLGWSNMDADGQYRMETDRQSIAPDDAATNLSSKQFMRTCKRTREDNEVVNNGTTERYDSINGESFTGNMFMDGVGPATSILFNGANEGYSEIQYINDSTSYLIASNSAHGMSGMQRSHEQMVESVNISPSSPRLYRRRRQLSMDNPSEMNECENESTVMAIINRDGIDVVHDIDNFNNAIGGNKQKMQHNGYACLYPGCGKSFARLYNLKSHQRTHTDERPFRCDTCNTAFSRNHDLKRHQKIHQNAKPYLCVGCGKLFSRLDALKRHKQNPKIKDECRNSAIADA</sequence>
<dbReference type="GO" id="GO:0008270">
    <property type="term" value="F:zinc ion binding"/>
    <property type="evidence" value="ECO:0007669"/>
    <property type="project" value="UniProtKB-KW"/>
</dbReference>
<feature type="compositionally biased region" description="Basic and acidic residues" evidence="8">
    <location>
        <begin position="60"/>
        <end position="74"/>
    </location>
</feature>
<dbReference type="OrthoDB" id="8922241at2759"/>
<gene>
    <name evidence="10" type="ORF">PBRASI_LOCUS3356</name>
</gene>
<keyword evidence="11" id="KW-1185">Reference proteome</keyword>
<feature type="domain" description="C2H2-type" evidence="9">
    <location>
        <begin position="542"/>
        <end position="569"/>
    </location>
</feature>
<evidence type="ECO:0000256" key="6">
    <source>
        <dbReference type="ARBA" id="ARBA00023242"/>
    </source>
</evidence>
<dbReference type="EMBL" id="CAJVPI010000299">
    <property type="protein sequence ID" value="CAG8515764.1"/>
    <property type="molecule type" value="Genomic_DNA"/>
</dbReference>
<evidence type="ECO:0000256" key="8">
    <source>
        <dbReference type="SAM" id="MobiDB-lite"/>
    </source>
</evidence>
<dbReference type="FunFam" id="3.30.160.60:FF:001666">
    <property type="entry name" value="MDS1 and EVI1 complex locus"/>
    <property type="match status" value="1"/>
</dbReference>
<dbReference type="PROSITE" id="PS00028">
    <property type="entry name" value="ZINC_FINGER_C2H2_1"/>
    <property type="match status" value="2"/>
</dbReference>
<keyword evidence="2" id="KW-0479">Metal-binding</keyword>
<accession>A0A9N9A2X4</accession>
<name>A0A9N9A2X4_9GLOM</name>
<evidence type="ECO:0000256" key="4">
    <source>
        <dbReference type="ARBA" id="ARBA00022771"/>
    </source>
</evidence>
<keyword evidence="5" id="KW-0862">Zinc</keyword>
<dbReference type="Proteomes" id="UP000789739">
    <property type="component" value="Unassembled WGS sequence"/>
</dbReference>
<dbReference type="InterPro" id="IPR013087">
    <property type="entry name" value="Znf_C2H2_type"/>
</dbReference>
<protein>
    <submittedName>
        <fullName evidence="10">4912_t:CDS:1</fullName>
    </submittedName>
</protein>
<feature type="domain" description="C2H2-type" evidence="9">
    <location>
        <begin position="570"/>
        <end position="590"/>
    </location>
</feature>
<dbReference type="AlphaFoldDB" id="A0A9N9A2X4"/>
<feature type="domain" description="C2H2-type" evidence="9">
    <location>
        <begin position="512"/>
        <end position="541"/>
    </location>
</feature>
<evidence type="ECO:0000256" key="3">
    <source>
        <dbReference type="ARBA" id="ARBA00022737"/>
    </source>
</evidence>
<dbReference type="PROSITE" id="PS50157">
    <property type="entry name" value="ZINC_FINGER_C2H2_2"/>
    <property type="match status" value="3"/>
</dbReference>
<dbReference type="GO" id="GO:0005634">
    <property type="term" value="C:nucleus"/>
    <property type="evidence" value="ECO:0007669"/>
    <property type="project" value="UniProtKB-SubCell"/>
</dbReference>
<organism evidence="10 11">
    <name type="scientific">Paraglomus brasilianum</name>
    <dbReference type="NCBI Taxonomy" id="144538"/>
    <lineage>
        <taxon>Eukaryota</taxon>
        <taxon>Fungi</taxon>
        <taxon>Fungi incertae sedis</taxon>
        <taxon>Mucoromycota</taxon>
        <taxon>Glomeromycotina</taxon>
        <taxon>Glomeromycetes</taxon>
        <taxon>Paraglomerales</taxon>
        <taxon>Paraglomeraceae</taxon>
        <taxon>Paraglomus</taxon>
    </lineage>
</organism>
<feature type="compositionally biased region" description="Basic and acidic residues" evidence="8">
    <location>
        <begin position="100"/>
        <end position="114"/>
    </location>
</feature>
<comment type="subcellular location">
    <subcellularLocation>
        <location evidence="1">Nucleus</location>
    </subcellularLocation>
</comment>
<dbReference type="GO" id="GO:0000978">
    <property type="term" value="F:RNA polymerase II cis-regulatory region sequence-specific DNA binding"/>
    <property type="evidence" value="ECO:0007669"/>
    <property type="project" value="TreeGrafter"/>
</dbReference>
<dbReference type="Pfam" id="PF00096">
    <property type="entry name" value="zf-C2H2"/>
    <property type="match status" value="3"/>
</dbReference>
<evidence type="ECO:0000313" key="10">
    <source>
        <dbReference type="EMBL" id="CAG8515764.1"/>
    </source>
</evidence>
<dbReference type="FunFam" id="3.30.160.60:FF:000125">
    <property type="entry name" value="Putative zinc finger protein 143"/>
    <property type="match status" value="1"/>
</dbReference>
<dbReference type="GO" id="GO:0000981">
    <property type="term" value="F:DNA-binding transcription factor activity, RNA polymerase II-specific"/>
    <property type="evidence" value="ECO:0007669"/>
    <property type="project" value="TreeGrafter"/>
</dbReference>
<dbReference type="Gene3D" id="3.30.160.60">
    <property type="entry name" value="Classic Zinc Finger"/>
    <property type="match status" value="3"/>
</dbReference>
<dbReference type="PANTHER" id="PTHR23235:SF120">
    <property type="entry name" value="KRUPPEL-LIKE FACTOR 15"/>
    <property type="match status" value="1"/>
</dbReference>
<evidence type="ECO:0000259" key="9">
    <source>
        <dbReference type="PROSITE" id="PS50157"/>
    </source>
</evidence>
<dbReference type="InterPro" id="IPR036236">
    <property type="entry name" value="Znf_C2H2_sf"/>
</dbReference>
<dbReference type="SMART" id="SM00355">
    <property type="entry name" value="ZnF_C2H2"/>
    <property type="match status" value="3"/>
</dbReference>
<proteinExistence type="predicted"/>
<evidence type="ECO:0000313" key="11">
    <source>
        <dbReference type="Proteomes" id="UP000789739"/>
    </source>
</evidence>
<keyword evidence="3" id="KW-0677">Repeat</keyword>
<dbReference type="PANTHER" id="PTHR23235">
    <property type="entry name" value="KRUEPPEL-LIKE TRANSCRIPTION FACTOR"/>
    <property type="match status" value="1"/>
</dbReference>
<evidence type="ECO:0000256" key="1">
    <source>
        <dbReference type="ARBA" id="ARBA00004123"/>
    </source>
</evidence>
<evidence type="ECO:0000256" key="2">
    <source>
        <dbReference type="ARBA" id="ARBA00022723"/>
    </source>
</evidence>
<reference evidence="10" key="1">
    <citation type="submission" date="2021-06" db="EMBL/GenBank/DDBJ databases">
        <authorList>
            <person name="Kallberg Y."/>
            <person name="Tangrot J."/>
            <person name="Rosling A."/>
        </authorList>
    </citation>
    <scope>NUCLEOTIDE SEQUENCE</scope>
    <source>
        <strain evidence="10">BR232B</strain>
    </source>
</reference>
<feature type="compositionally biased region" description="Polar residues" evidence="8">
    <location>
        <begin position="84"/>
        <end position="97"/>
    </location>
</feature>
<dbReference type="SUPFAM" id="SSF57667">
    <property type="entry name" value="beta-beta-alpha zinc fingers"/>
    <property type="match status" value="2"/>
</dbReference>